<keyword evidence="11 13" id="KW-0472">Membrane</keyword>
<evidence type="ECO:0000256" key="10">
    <source>
        <dbReference type="ARBA" id="ARBA00023004"/>
    </source>
</evidence>
<dbReference type="Proteomes" id="UP000550401">
    <property type="component" value="Unassembled WGS sequence"/>
</dbReference>
<feature type="transmembrane region" description="Helical" evidence="13">
    <location>
        <begin position="91"/>
        <end position="112"/>
    </location>
</feature>
<sequence length="191" mass="21384">MTMPLKSNAMHWGTLAKTFHWAIVALLLVQGTLGLVMVELPKKPSVITYFTFHKSLGLTILLLALLRLGWRLFDRRPEEPASMPRWQVTGARVGHALLYVLLFAVPLSGWLFDSATALRPLVWWGVVPMPSLTGGAAPDLKDIAKEAHEWLFWTLVFVAAGHAAAALVHHFVHRDEVLRRMLPRRRAGDAT</sequence>
<dbReference type="RefSeq" id="WP_428993636.1">
    <property type="nucleotide sequence ID" value="NZ_JACGXL010000008.1"/>
</dbReference>
<dbReference type="AlphaFoldDB" id="A0A839F845"/>
<evidence type="ECO:0000256" key="8">
    <source>
        <dbReference type="ARBA" id="ARBA00022982"/>
    </source>
</evidence>
<keyword evidence="3" id="KW-0813">Transport</keyword>
<comment type="subcellular location">
    <subcellularLocation>
        <location evidence="2">Cell membrane</location>
        <topology evidence="2">Multi-pass membrane protein</topology>
    </subcellularLocation>
</comment>
<dbReference type="InterPro" id="IPR052168">
    <property type="entry name" value="Cytochrome_b561_oxidase"/>
</dbReference>
<dbReference type="GO" id="GO:0009055">
    <property type="term" value="F:electron transfer activity"/>
    <property type="evidence" value="ECO:0007669"/>
    <property type="project" value="InterPro"/>
</dbReference>
<keyword evidence="7" id="KW-0479">Metal-binding</keyword>
<keyword evidence="4" id="KW-1003">Cell membrane</keyword>
<evidence type="ECO:0000256" key="9">
    <source>
        <dbReference type="ARBA" id="ARBA00022989"/>
    </source>
</evidence>
<gene>
    <name evidence="15" type="ORF">FHW12_004156</name>
</gene>
<keyword evidence="9 13" id="KW-1133">Transmembrane helix</keyword>
<dbReference type="PANTHER" id="PTHR30529:SF7">
    <property type="entry name" value="CYTOCHROME B561 BACTERIAL_NI-HYDROGENASE DOMAIN-CONTAINING PROTEIN"/>
    <property type="match status" value="1"/>
</dbReference>
<dbReference type="GO" id="GO:0022904">
    <property type="term" value="P:respiratory electron transport chain"/>
    <property type="evidence" value="ECO:0007669"/>
    <property type="project" value="InterPro"/>
</dbReference>
<dbReference type="GO" id="GO:0020037">
    <property type="term" value="F:heme binding"/>
    <property type="evidence" value="ECO:0007669"/>
    <property type="project" value="TreeGrafter"/>
</dbReference>
<evidence type="ECO:0000256" key="13">
    <source>
        <dbReference type="SAM" id="Phobius"/>
    </source>
</evidence>
<feature type="domain" description="Cytochrome b561 bacterial/Ni-hydrogenase" evidence="14">
    <location>
        <begin position="11"/>
        <end position="183"/>
    </location>
</feature>
<evidence type="ECO:0000256" key="5">
    <source>
        <dbReference type="ARBA" id="ARBA00022617"/>
    </source>
</evidence>
<evidence type="ECO:0000256" key="11">
    <source>
        <dbReference type="ARBA" id="ARBA00023136"/>
    </source>
</evidence>
<keyword evidence="16" id="KW-1185">Reference proteome</keyword>
<dbReference type="GO" id="GO:0005886">
    <property type="term" value="C:plasma membrane"/>
    <property type="evidence" value="ECO:0007669"/>
    <property type="project" value="UniProtKB-SubCell"/>
</dbReference>
<dbReference type="InterPro" id="IPR016174">
    <property type="entry name" value="Di-haem_cyt_TM"/>
</dbReference>
<proteinExistence type="inferred from homology"/>
<dbReference type="PANTHER" id="PTHR30529">
    <property type="entry name" value="CYTOCHROME B561"/>
    <property type="match status" value="1"/>
</dbReference>
<evidence type="ECO:0000256" key="6">
    <source>
        <dbReference type="ARBA" id="ARBA00022692"/>
    </source>
</evidence>
<evidence type="ECO:0000256" key="12">
    <source>
        <dbReference type="ARBA" id="ARBA00037975"/>
    </source>
</evidence>
<organism evidence="15 16">
    <name type="scientific">Dokdonella fugitiva</name>
    <dbReference type="NCBI Taxonomy" id="328517"/>
    <lineage>
        <taxon>Bacteria</taxon>
        <taxon>Pseudomonadati</taxon>
        <taxon>Pseudomonadota</taxon>
        <taxon>Gammaproteobacteria</taxon>
        <taxon>Lysobacterales</taxon>
        <taxon>Rhodanobacteraceae</taxon>
        <taxon>Dokdonella</taxon>
    </lineage>
</organism>
<evidence type="ECO:0000256" key="2">
    <source>
        <dbReference type="ARBA" id="ARBA00004651"/>
    </source>
</evidence>
<accession>A0A839F845</accession>
<dbReference type="InterPro" id="IPR011577">
    <property type="entry name" value="Cyt_b561_bac/Ni-Hgenase"/>
</dbReference>
<evidence type="ECO:0000256" key="7">
    <source>
        <dbReference type="ARBA" id="ARBA00022723"/>
    </source>
</evidence>
<evidence type="ECO:0000256" key="1">
    <source>
        <dbReference type="ARBA" id="ARBA00001970"/>
    </source>
</evidence>
<protein>
    <submittedName>
        <fullName evidence="15">Cytochrome b561</fullName>
    </submittedName>
</protein>
<feature type="transmembrane region" description="Helical" evidence="13">
    <location>
        <begin position="150"/>
        <end position="172"/>
    </location>
</feature>
<keyword evidence="8" id="KW-0249">Electron transport</keyword>
<comment type="cofactor">
    <cofactor evidence="1">
        <name>heme b</name>
        <dbReference type="ChEBI" id="CHEBI:60344"/>
    </cofactor>
</comment>
<name>A0A839F845_9GAMM</name>
<evidence type="ECO:0000313" key="15">
    <source>
        <dbReference type="EMBL" id="MBA8889909.1"/>
    </source>
</evidence>
<dbReference type="EMBL" id="JACGXL010000008">
    <property type="protein sequence ID" value="MBA8889909.1"/>
    <property type="molecule type" value="Genomic_DNA"/>
</dbReference>
<keyword evidence="5" id="KW-0349">Heme</keyword>
<feature type="transmembrane region" description="Helical" evidence="13">
    <location>
        <begin position="50"/>
        <end position="70"/>
    </location>
</feature>
<evidence type="ECO:0000256" key="3">
    <source>
        <dbReference type="ARBA" id="ARBA00022448"/>
    </source>
</evidence>
<evidence type="ECO:0000256" key="4">
    <source>
        <dbReference type="ARBA" id="ARBA00022475"/>
    </source>
</evidence>
<comment type="caution">
    <text evidence="15">The sequence shown here is derived from an EMBL/GenBank/DDBJ whole genome shotgun (WGS) entry which is preliminary data.</text>
</comment>
<comment type="similarity">
    <text evidence="12">Belongs to the cytochrome b561 family.</text>
</comment>
<keyword evidence="10" id="KW-0408">Iron</keyword>
<dbReference type="Pfam" id="PF01292">
    <property type="entry name" value="Ni_hydr_CYTB"/>
    <property type="match status" value="1"/>
</dbReference>
<evidence type="ECO:0000313" key="16">
    <source>
        <dbReference type="Proteomes" id="UP000550401"/>
    </source>
</evidence>
<reference evidence="15 16" key="1">
    <citation type="submission" date="2020-07" db="EMBL/GenBank/DDBJ databases">
        <title>Genomic Encyclopedia of Type Strains, Phase IV (KMG-V): Genome sequencing to study the core and pangenomes of soil and plant-associated prokaryotes.</title>
        <authorList>
            <person name="Whitman W."/>
        </authorList>
    </citation>
    <scope>NUCLEOTIDE SEQUENCE [LARGE SCALE GENOMIC DNA]</scope>
    <source>
        <strain evidence="15 16">RH2WT43</strain>
    </source>
</reference>
<dbReference type="SUPFAM" id="SSF81342">
    <property type="entry name" value="Transmembrane di-heme cytochromes"/>
    <property type="match status" value="1"/>
</dbReference>
<dbReference type="GO" id="GO:0046872">
    <property type="term" value="F:metal ion binding"/>
    <property type="evidence" value="ECO:0007669"/>
    <property type="project" value="UniProtKB-KW"/>
</dbReference>
<keyword evidence="6 13" id="KW-0812">Transmembrane</keyword>
<evidence type="ECO:0000259" key="14">
    <source>
        <dbReference type="Pfam" id="PF01292"/>
    </source>
</evidence>